<dbReference type="Proteomes" id="UP000486351">
    <property type="component" value="Unassembled WGS sequence"/>
</dbReference>
<reference evidence="1 2" key="1">
    <citation type="submission" date="2018-09" db="EMBL/GenBank/DDBJ databases">
        <title>Genomic investigation of the strawberry pathogen Phytophthora fragariae indicates pathogenicity is determined by transcriptional variation in three key races.</title>
        <authorList>
            <person name="Adams T.M."/>
            <person name="Armitage A.D."/>
            <person name="Sobczyk M.K."/>
            <person name="Bates H.J."/>
            <person name="Dunwell J.M."/>
            <person name="Nellist C.F."/>
            <person name="Harrison R.J."/>
        </authorList>
    </citation>
    <scope>NUCLEOTIDE SEQUENCE [LARGE SCALE GENOMIC DNA]</scope>
    <source>
        <strain evidence="1 2">NOV-77</strain>
    </source>
</reference>
<dbReference type="AlphaFoldDB" id="A0A6G0Q0K1"/>
<dbReference type="InterPro" id="IPR012337">
    <property type="entry name" value="RNaseH-like_sf"/>
</dbReference>
<evidence type="ECO:0000313" key="1">
    <source>
        <dbReference type="EMBL" id="KAE9264072.1"/>
    </source>
</evidence>
<proteinExistence type="predicted"/>
<protein>
    <recommendedName>
        <fullName evidence="3">Integrase catalytic domain-containing protein</fullName>
    </recommendedName>
</protein>
<dbReference type="GO" id="GO:0003676">
    <property type="term" value="F:nucleic acid binding"/>
    <property type="evidence" value="ECO:0007669"/>
    <property type="project" value="InterPro"/>
</dbReference>
<sequence>MVVVDKLSKRPVYIPTHTTATAEDTAKLFFKNVIRYYGIPSTIISDRDPVVERIR</sequence>
<comment type="caution">
    <text evidence="1">The sequence shown here is derived from an EMBL/GenBank/DDBJ whole genome shotgun (WGS) entry which is preliminary data.</text>
</comment>
<dbReference type="PANTHER" id="PTHR35046:SF26">
    <property type="entry name" value="RNA-DIRECTED DNA POLYMERASE"/>
    <property type="match status" value="1"/>
</dbReference>
<accession>A0A6G0Q0K1</accession>
<dbReference type="SUPFAM" id="SSF53098">
    <property type="entry name" value="Ribonuclease H-like"/>
    <property type="match status" value="1"/>
</dbReference>
<dbReference type="EMBL" id="QXFY01008494">
    <property type="protein sequence ID" value="KAE9264072.1"/>
    <property type="molecule type" value="Genomic_DNA"/>
</dbReference>
<evidence type="ECO:0008006" key="3">
    <source>
        <dbReference type="Google" id="ProtNLM"/>
    </source>
</evidence>
<dbReference type="InterPro" id="IPR036397">
    <property type="entry name" value="RNaseH_sf"/>
</dbReference>
<dbReference type="PANTHER" id="PTHR35046">
    <property type="entry name" value="ZINC KNUCKLE (CCHC-TYPE) FAMILY PROTEIN"/>
    <property type="match status" value="1"/>
</dbReference>
<organism evidence="1 2">
    <name type="scientific">Phytophthora fragariae</name>
    <dbReference type="NCBI Taxonomy" id="53985"/>
    <lineage>
        <taxon>Eukaryota</taxon>
        <taxon>Sar</taxon>
        <taxon>Stramenopiles</taxon>
        <taxon>Oomycota</taxon>
        <taxon>Peronosporomycetes</taxon>
        <taxon>Peronosporales</taxon>
        <taxon>Peronosporaceae</taxon>
        <taxon>Phytophthora</taxon>
    </lineage>
</organism>
<evidence type="ECO:0000313" key="2">
    <source>
        <dbReference type="Proteomes" id="UP000486351"/>
    </source>
</evidence>
<gene>
    <name evidence="1" type="ORF">PF008_g32206</name>
</gene>
<dbReference type="Gene3D" id="3.30.420.10">
    <property type="entry name" value="Ribonuclease H-like superfamily/Ribonuclease H"/>
    <property type="match status" value="1"/>
</dbReference>
<name>A0A6G0Q0K1_9STRA</name>